<sequence>MGREVLLKTSLNLMVFLLQEIAALRLQVQQLMQTQMQRQMQQQQMQITTLRAGFRQYWDTIIKTILTIRFHIESAYFELLQNVCQASSTSLLV</sequence>
<keyword evidence="2" id="KW-1185">Reference proteome</keyword>
<dbReference type="Proteomes" id="UP000887574">
    <property type="component" value="Unplaced"/>
</dbReference>
<evidence type="ECO:0000313" key="2">
    <source>
        <dbReference type="Proteomes" id="UP000887574"/>
    </source>
</evidence>
<name>A0A915E7I5_9BILA</name>
<feature type="chain" id="PRO_5036827446" evidence="1">
    <location>
        <begin position="24"/>
        <end position="93"/>
    </location>
</feature>
<dbReference type="WBParaSite" id="jg3176">
    <property type="protein sequence ID" value="jg3176"/>
    <property type="gene ID" value="jg3176"/>
</dbReference>
<keyword evidence="1" id="KW-0732">Signal</keyword>
<reference evidence="3" key="1">
    <citation type="submission" date="2022-11" db="UniProtKB">
        <authorList>
            <consortium name="WormBaseParasite"/>
        </authorList>
    </citation>
    <scope>IDENTIFICATION</scope>
</reference>
<evidence type="ECO:0000313" key="3">
    <source>
        <dbReference type="WBParaSite" id="jg3176"/>
    </source>
</evidence>
<evidence type="ECO:0000256" key="1">
    <source>
        <dbReference type="SAM" id="SignalP"/>
    </source>
</evidence>
<protein>
    <submittedName>
        <fullName evidence="3">Uncharacterized protein</fullName>
    </submittedName>
</protein>
<feature type="signal peptide" evidence="1">
    <location>
        <begin position="1"/>
        <end position="23"/>
    </location>
</feature>
<accession>A0A915E7I5</accession>
<proteinExistence type="predicted"/>
<organism evidence="2 3">
    <name type="scientific">Ditylenchus dipsaci</name>
    <dbReference type="NCBI Taxonomy" id="166011"/>
    <lineage>
        <taxon>Eukaryota</taxon>
        <taxon>Metazoa</taxon>
        <taxon>Ecdysozoa</taxon>
        <taxon>Nematoda</taxon>
        <taxon>Chromadorea</taxon>
        <taxon>Rhabditida</taxon>
        <taxon>Tylenchina</taxon>
        <taxon>Tylenchomorpha</taxon>
        <taxon>Sphaerularioidea</taxon>
        <taxon>Anguinidae</taxon>
        <taxon>Anguininae</taxon>
        <taxon>Ditylenchus</taxon>
    </lineage>
</organism>
<dbReference type="AlphaFoldDB" id="A0A915E7I5"/>